<feature type="transmembrane region" description="Helical" evidence="1">
    <location>
        <begin position="44"/>
        <end position="64"/>
    </location>
</feature>
<feature type="domain" description="AB hydrolase-1" evidence="2">
    <location>
        <begin position="15"/>
        <end position="51"/>
    </location>
</feature>
<evidence type="ECO:0000256" key="1">
    <source>
        <dbReference type="SAM" id="Phobius"/>
    </source>
</evidence>
<name>A0ABP1G6E7_9CHLO</name>
<keyword evidence="1" id="KW-0472">Membrane</keyword>
<keyword evidence="1" id="KW-1133">Transmembrane helix</keyword>
<evidence type="ECO:0000313" key="4">
    <source>
        <dbReference type="Proteomes" id="UP001497392"/>
    </source>
</evidence>
<proteinExistence type="predicted"/>
<protein>
    <submittedName>
        <fullName evidence="3">G9077 protein</fullName>
    </submittedName>
</protein>
<dbReference type="Proteomes" id="UP001497392">
    <property type="component" value="Unassembled WGS sequence"/>
</dbReference>
<dbReference type="PANTHER" id="PTHR37471">
    <property type="entry name" value="UNNAMED PRODUCT"/>
    <property type="match status" value="1"/>
</dbReference>
<accession>A0ABP1G6E7</accession>
<dbReference type="InterPro" id="IPR029058">
    <property type="entry name" value="AB_hydrolase_fold"/>
</dbReference>
<dbReference type="Gene3D" id="3.40.50.1820">
    <property type="entry name" value="alpha/beta hydrolase"/>
    <property type="match status" value="1"/>
</dbReference>
<evidence type="ECO:0000259" key="2">
    <source>
        <dbReference type="Pfam" id="PF00561"/>
    </source>
</evidence>
<keyword evidence="4" id="KW-1185">Reference proteome</keyword>
<keyword evidence="1" id="KW-0812">Transmembrane</keyword>
<dbReference type="Pfam" id="PF00561">
    <property type="entry name" value="Abhydrolase_1"/>
    <property type="match status" value="1"/>
</dbReference>
<comment type="caution">
    <text evidence="3">The sequence shown here is derived from an EMBL/GenBank/DDBJ whole genome shotgun (WGS) entry which is preliminary data.</text>
</comment>
<dbReference type="EMBL" id="CAXHTA020000016">
    <property type="protein sequence ID" value="CAL5226233.1"/>
    <property type="molecule type" value="Genomic_DNA"/>
</dbReference>
<evidence type="ECO:0000313" key="3">
    <source>
        <dbReference type="EMBL" id="CAL5226233.1"/>
    </source>
</evidence>
<dbReference type="SUPFAM" id="SSF53474">
    <property type="entry name" value="alpha/beta-Hydrolases"/>
    <property type="match status" value="1"/>
</dbReference>
<dbReference type="InterPro" id="IPR000073">
    <property type="entry name" value="AB_hydrolase_1"/>
</dbReference>
<gene>
    <name evidence="3" type="primary">g9077</name>
    <name evidence="3" type="ORF">VP750_LOCUS8139</name>
</gene>
<organism evidence="3 4">
    <name type="scientific">Coccomyxa viridis</name>
    <dbReference type="NCBI Taxonomy" id="1274662"/>
    <lineage>
        <taxon>Eukaryota</taxon>
        <taxon>Viridiplantae</taxon>
        <taxon>Chlorophyta</taxon>
        <taxon>core chlorophytes</taxon>
        <taxon>Trebouxiophyceae</taxon>
        <taxon>Trebouxiophyceae incertae sedis</taxon>
        <taxon>Coccomyxaceae</taxon>
        <taxon>Coccomyxa</taxon>
    </lineage>
</organism>
<sequence>MDPVATGNCHKSRFSKACIVGHSFGTFVASRLCKLHPEVVKSLVLIDAVCLLTCWPALLYNFIYRKPACSLDGKGCLDVLRFICSRDLMIAEVFCAVDSSAQVVEDKDASHGAFLLPQCCEWRRVILRGMTALFRH</sequence>
<dbReference type="PANTHER" id="PTHR37471:SF1">
    <property type="entry name" value="AB HYDROLASE-1 DOMAIN-CONTAINING PROTEIN"/>
    <property type="match status" value="1"/>
</dbReference>
<reference evidence="3 4" key="1">
    <citation type="submission" date="2024-06" db="EMBL/GenBank/DDBJ databases">
        <authorList>
            <person name="Kraege A."/>
            <person name="Thomma B."/>
        </authorList>
    </citation>
    <scope>NUCLEOTIDE SEQUENCE [LARGE SCALE GENOMIC DNA]</scope>
</reference>